<evidence type="ECO:0000256" key="1">
    <source>
        <dbReference type="SAM" id="MobiDB-lite"/>
    </source>
</evidence>
<dbReference type="Proteomes" id="UP001176941">
    <property type="component" value="Chromosome 7"/>
</dbReference>
<name>A0ABN8ZXU4_RANTA</name>
<dbReference type="EMBL" id="OX459943">
    <property type="protein sequence ID" value="CAI9177582.1"/>
    <property type="molecule type" value="Genomic_DNA"/>
</dbReference>
<feature type="region of interest" description="Disordered" evidence="1">
    <location>
        <begin position="54"/>
        <end position="107"/>
    </location>
</feature>
<gene>
    <name evidence="2" type="ORF">MRATA1EN1_LOCUS26544</name>
</gene>
<keyword evidence="3" id="KW-1185">Reference proteome</keyword>
<feature type="compositionally biased region" description="Polar residues" evidence="1">
    <location>
        <begin position="55"/>
        <end position="67"/>
    </location>
</feature>
<evidence type="ECO:0000313" key="2">
    <source>
        <dbReference type="EMBL" id="CAI9177582.1"/>
    </source>
</evidence>
<reference evidence="2" key="1">
    <citation type="submission" date="2023-04" db="EMBL/GenBank/DDBJ databases">
        <authorList>
            <consortium name="ELIXIR-Norway"/>
        </authorList>
    </citation>
    <scope>NUCLEOTIDE SEQUENCE [LARGE SCALE GENOMIC DNA]</scope>
</reference>
<protein>
    <submittedName>
        <fullName evidence="2">Uncharacterized protein</fullName>
    </submittedName>
</protein>
<proteinExistence type="predicted"/>
<feature type="compositionally biased region" description="Basic and acidic residues" evidence="1">
    <location>
        <begin position="88"/>
        <end position="107"/>
    </location>
</feature>
<organism evidence="2 3">
    <name type="scientific">Rangifer tarandus platyrhynchus</name>
    <name type="common">Svalbard reindeer</name>
    <dbReference type="NCBI Taxonomy" id="3082113"/>
    <lineage>
        <taxon>Eukaryota</taxon>
        <taxon>Metazoa</taxon>
        <taxon>Chordata</taxon>
        <taxon>Craniata</taxon>
        <taxon>Vertebrata</taxon>
        <taxon>Euteleostomi</taxon>
        <taxon>Mammalia</taxon>
        <taxon>Eutheria</taxon>
        <taxon>Laurasiatheria</taxon>
        <taxon>Artiodactyla</taxon>
        <taxon>Ruminantia</taxon>
        <taxon>Pecora</taxon>
        <taxon>Cervidae</taxon>
        <taxon>Odocoileinae</taxon>
        <taxon>Rangifer</taxon>
    </lineage>
</organism>
<evidence type="ECO:0000313" key="3">
    <source>
        <dbReference type="Proteomes" id="UP001176941"/>
    </source>
</evidence>
<sequence>MLTTIKSHIKQRFHSGSLRSSAAPAWAAVMHCRGHQRAGSPVSQEIAKLIKLRNRSSIARSRTSHGSSDCPPELSSLSQYSPQEEENAEKWDYEEKKSTGRHGKEEKVLTLEAQQWKFMKSLLMPPAMGGMQYGQKAFAGRRSREQ</sequence>
<accession>A0ABN8ZXU4</accession>